<sequence length="101" mass="10885">MNDKVISLLGLAERAGKIASGEFAAEKAVKTGKARLIIVAEDASDNTKKKFSDMCKYYQVPFACYSQKGLLGHGIGKEFRASLAVLDGGFAKAIEKQLDNK</sequence>
<protein>
    <submittedName>
        <fullName evidence="2">Ribosomal L7Ae/L30e/S12e/Gadd45 family protein</fullName>
    </submittedName>
</protein>
<proteinExistence type="predicted"/>
<dbReference type="EMBL" id="JAJEQN010000068">
    <property type="protein sequence ID" value="MCC2223069.1"/>
    <property type="molecule type" value="Genomic_DNA"/>
</dbReference>
<evidence type="ECO:0000313" key="2">
    <source>
        <dbReference type="EMBL" id="MCC2223069.1"/>
    </source>
</evidence>
<name>A0AAE3E7D9_9FIRM</name>
<dbReference type="Pfam" id="PF01248">
    <property type="entry name" value="Ribosomal_L7Ae"/>
    <property type="match status" value="1"/>
</dbReference>
<dbReference type="Gene3D" id="3.30.1330.30">
    <property type="match status" value="1"/>
</dbReference>
<feature type="domain" description="Ribosomal protein eL8/eL30/eS12/Gadd45" evidence="1">
    <location>
        <begin position="4"/>
        <end position="92"/>
    </location>
</feature>
<dbReference type="AlphaFoldDB" id="A0AAE3E7D9"/>
<dbReference type="InterPro" id="IPR004038">
    <property type="entry name" value="Ribosomal_eL8/eL30/eS12/Gad45"/>
</dbReference>
<gene>
    <name evidence="2" type="ORF">LKD48_15825</name>
</gene>
<keyword evidence="3" id="KW-1185">Reference proteome</keyword>
<comment type="caution">
    <text evidence="2">The sequence shown here is derived from an EMBL/GenBank/DDBJ whole genome shotgun (WGS) entry which is preliminary data.</text>
</comment>
<organism evidence="2 3">
    <name type="scientific">Anthropogastromicrobium aceti</name>
    <dbReference type="NCBI Taxonomy" id="2981768"/>
    <lineage>
        <taxon>Bacteria</taxon>
        <taxon>Bacillati</taxon>
        <taxon>Bacillota</taxon>
        <taxon>Clostridia</taxon>
        <taxon>Lachnospirales</taxon>
        <taxon>Lachnospiraceae</taxon>
        <taxon>Anthropogastromicrobium</taxon>
    </lineage>
</organism>
<dbReference type="SUPFAM" id="SSF55315">
    <property type="entry name" value="L30e-like"/>
    <property type="match status" value="1"/>
</dbReference>
<evidence type="ECO:0000313" key="3">
    <source>
        <dbReference type="Proteomes" id="UP001198200"/>
    </source>
</evidence>
<accession>A0AAE3E7D9</accession>
<dbReference type="InterPro" id="IPR029064">
    <property type="entry name" value="Ribosomal_eL30-like_sf"/>
</dbReference>
<reference evidence="2 3" key="1">
    <citation type="submission" date="2021-10" db="EMBL/GenBank/DDBJ databases">
        <title>Anaerobic single-cell dispensing facilitates the cultivation of human gut bacteria.</title>
        <authorList>
            <person name="Afrizal A."/>
        </authorList>
    </citation>
    <scope>NUCLEOTIDE SEQUENCE [LARGE SCALE GENOMIC DNA]</scope>
    <source>
        <strain evidence="2 3">CLA-AA-H224</strain>
    </source>
</reference>
<dbReference type="Proteomes" id="UP001198200">
    <property type="component" value="Unassembled WGS sequence"/>
</dbReference>
<evidence type="ECO:0000259" key="1">
    <source>
        <dbReference type="Pfam" id="PF01248"/>
    </source>
</evidence>
<dbReference type="RefSeq" id="WP_308732577.1">
    <property type="nucleotide sequence ID" value="NZ_JAJEQN010000068.1"/>
</dbReference>